<comment type="caution">
    <text evidence="3">The sequence shown here is derived from an EMBL/GenBank/DDBJ whole genome shotgun (WGS) entry which is preliminary data.</text>
</comment>
<keyword evidence="4" id="KW-1185">Reference proteome</keyword>
<name>A0A9J6P6P4_9CLOT</name>
<dbReference type="AlphaFoldDB" id="A0A9J6P6P4"/>
<dbReference type="InterPro" id="IPR000326">
    <property type="entry name" value="PAP2/HPO"/>
</dbReference>
<evidence type="ECO:0000256" key="1">
    <source>
        <dbReference type="SAM" id="Phobius"/>
    </source>
</evidence>
<dbReference type="Proteomes" id="UP001056429">
    <property type="component" value="Unassembled WGS sequence"/>
</dbReference>
<dbReference type="RefSeq" id="WP_250861581.1">
    <property type="nucleotide sequence ID" value="NZ_JAGSOJ010000006.1"/>
</dbReference>
<reference evidence="3" key="1">
    <citation type="journal article" date="2021" name="mSystems">
        <title>Bacteria and Archaea Synergistically Convert Glycine Betaine to Biogenic Methane in the Formosa Cold Seep of the South China Sea.</title>
        <authorList>
            <person name="Li L."/>
            <person name="Zhang W."/>
            <person name="Zhang S."/>
            <person name="Song L."/>
            <person name="Sun Q."/>
            <person name="Zhang H."/>
            <person name="Xiang H."/>
            <person name="Dong X."/>
        </authorList>
    </citation>
    <scope>NUCLEOTIDE SEQUENCE</scope>
    <source>
        <strain evidence="3">ZWT</strain>
    </source>
</reference>
<organism evidence="3 4">
    <name type="scientific">Oceanirhabdus seepicola</name>
    <dbReference type="NCBI Taxonomy" id="2828781"/>
    <lineage>
        <taxon>Bacteria</taxon>
        <taxon>Bacillati</taxon>
        <taxon>Bacillota</taxon>
        <taxon>Clostridia</taxon>
        <taxon>Eubacteriales</taxon>
        <taxon>Clostridiaceae</taxon>
        <taxon>Oceanirhabdus</taxon>
    </lineage>
</organism>
<feature type="transmembrane region" description="Helical" evidence="1">
    <location>
        <begin position="189"/>
        <end position="208"/>
    </location>
</feature>
<evidence type="ECO:0000259" key="2">
    <source>
        <dbReference type="Pfam" id="PF01569"/>
    </source>
</evidence>
<sequence>MDLKQNFTSIYKKYGHFKLFLLFIPTTYIFYFLQVYIEPKYIMHVKLDDYIPFIKYFVVPYVFWYVYLFWGYVYFAFYSKEEFTKFIKFIIYGALAAYVVYFFFPNGQDLRNDISNIYNNDIFLQLIYSIRSTDPPANVFPSLHVYNSIGINIAICTSSAFKDKRWVRIFAYISTVLISMSTVCIKQHSIVDVFGAIILSAIMYILIYKLSFTRKVDQDIITEQ</sequence>
<feature type="domain" description="Phosphatidic acid phosphatase type 2/haloperoxidase" evidence="2">
    <location>
        <begin position="137"/>
        <end position="214"/>
    </location>
</feature>
<feature type="transmembrane region" description="Helical" evidence="1">
    <location>
        <begin position="20"/>
        <end position="37"/>
    </location>
</feature>
<accession>A0A9J6P6P4</accession>
<dbReference type="Gene3D" id="1.20.144.10">
    <property type="entry name" value="Phosphatidic acid phosphatase type 2/haloperoxidase"/>
    <property type="match status" value="1"/>
</dbReference>
<feature type="transmembrane region" description="Helical" evidence="1">
    <location>
        <begin position="143"/>
        <end position="161"/>
    </location>
</feature>
<dbReference type="EMBL" id="JAGSOJ010000006">
    <property type="protein sequence ID" value="MCM1992415.1"/>
    <property type="molecule type" value="Genomic_DNA"/>
</dbReference>
<feature type="transmembrane region" description="Helical" evidence="1">
    <location>
        <begin position="57"/>
        <end position="77"/>
    </location>
</feature>
<keyword evidence="1" id="KW-0472">Membrane</keyword>
<proteinExistence type="predicted"/>
<evidence type="ECO:0000313" key="4">
    <source>
        <dbReference type="Proteomes" id="UP001056429"/>
    </source>
</evidence>
<keyword evidence="1" id="KW-0812">Transmembrane</keyword>
<gene>
    <name evidence="3" type="ORF">KDK92_22105</name>
</gene>
<reference evidence="3" key="2">
    <citation type="submission" date="2021-04" db="EMBL/GenBank/DDBJ databases">
        <authorList>
            <person name="Dong X."/>
        </authorList>
    </citation>
    <scope>NUCLEOTIDE SEQUENCE</scope>
    <source>
        <strain evidence="3">ZWT</strain>
    </source>
</reference>
<feature type="transmembrane region" description="Helical" evidence="1">
    <location>
        <begin position="166"/>
        <end position="183"/>
    </location>
</feature>
<feature type="transmembrane region" description="Helical" evidence="1">
    <location>
        <begin position="86"/>
        <end position="104"/>
    </location>
</feature>
<protein>
    <recommendedName>
        <fullName evidence="2">Phosphatidic acid phosphatase type 2/haloperoxidase domain-containing protein</fullName>
    </recommendedName>
</protein>
<keyword evidence="1" id="KW-1133">Transmembrane helix</keyword>
<dbReference type="Pfam" id="PF01569">
    <property type="entry name" value="PAP2"/>
    <property type="match status" value="1"/>
</dbReference>
<evidence type="ECO:0000313" key="3">
    <source>
        <dbReference type="EMBL" id="MCM1992415.1"/>
    </source>
</evidence>